<protein>
    <submittedName>
        <fullName evidence="1">Uncharacterized protein</fullName>
    </submittedName>
</protein>
<evidence type="ECO:0000313" key="2">
    <source>
        <dbReference type="Proteomes" id="UP000092993"/>
    </source>
</evidence>
<reference evidence="1 2" key="1">
    <citation type="submission" date="2016-03" db="EMBL/GenBank/DDBJ databases">
        <title>Whole genome sequencing of Grifola frondosa 9006-11.</title>
        <authorList>
            <person name="Min B."/>
            <person name="Park H."/>
            <person name="Kim J.-G."/>
            <person name="Cho H."/>
            <person name="Oh Y.-L."/>
            <person name="Kong W.-S."/>
            <person name="Choi I.-G."/>
        </authorList>
    </citation>
    <scope>NUCLEOTIDE SEQUENCE [LARGE SCALE GENOMIC DNA]</scope>
    <source>
        <strain evidence="1 2">9006-11</strain>
    </source>
</reference>
<keyword evidence="2" id="KW-1185">Reference proteome</keyword>
<name>A0A1C7LWW9_GRIFR</name>
<accession>A0A1C7LWW9</accession>
<organism evidence="1 2">
    <name type="scientific">Grifola frondosa</name>
    <name type="common">Maitake</name>
    <name type="synonym">Polyporus frondosus</name>
    <dbReference type="NCBI Taxonomy" id="5627"/>
    <lineage>
        <taxon>Eukaryota</taxon>
        <taxon>Fungi</taxon>
        <taxon>Dikarya</taxon>
        <taxon>Basidiomycota</taxon>
        <taxon>Agaricomycotina</taxon>
        <taxon>Agaricomycetes</taxon>
        <taxon>Polyporales</taxon>
        <taxon>Grifolaceae</taxon>
        <taxon>Grifola</taxon>
    </lineage>
</organism>
<evidence type="ECO:0000313" key="1">
    <source>
        <dbReference type="EMBL" id="OBZ69038.1"/>
    </source>
</evidence>
<sequence>MDPLNLLLKKEGKAEPGKLMRGTVEGRLCMDQISKVKDDSRKLVRRRQARSSGRLSANTTVHEFRSFPASSAHGIPRNARSIPVALPAPACPKACRDGDGARGLAVEGRPWRDVN</sequence>
<proteinExistence type="predicted"/>
<dbReference type="Proteomes" id="UP000092993">
    <property type="component" value="Unassembled WGS sequence"/>
</dbReference>
<dbReference type="EMBL" id="LUGG01000019">
    <property type="protein sequence ID" value="OBZ69038.1"/>
    <property type="molecule type" value="Genomic_DNA"/>
</dbReference>
<dbReference type="AlphaFoldDB" id="A0A1C7LWW9"/>
<gene>
    <name evidence="1" type="ORF">A0H81_11411</name>
</gene>
<comment type="caution">
    <text evidence="1">The sequence shown here is derived from an EMBL/GenBank/DDBJ whole genome shotgun (WGS) entry which is preliminary data.</text>
</comment>